<comment type="catalytic activity">
    <reaction evidence="10">
        <text>L-seryl-[protein] + ATP = O-phospho-L-seryl-[protein] + ADP + H(+)</text>
        <dbReference type="Rhea" id="RHEA:17989"/>
        <dbReference type="Rhea" id="RHEA-COMP:9863"/>
        <dbReference type="Rhea" id="RHEA-COMP:11604"/>
        <dbReference type="ChEBI" id="CHEBI:15378"/>
        <dbReference type="ChEBI" id="CHEBI:29999"/>
        <dbReference type="ChEBI" id="CHEBI:30616"/>
        <dbReference type="ChEBI" id="CHEBI:83421"/>
        <dbReference type="ChEBI" id="CHEBI:456216"/>
        <dbReference type="EC" id="2.7.11.1"/>
    </reaction>
</comment>
<dbReference type="EMBL" id="SPRH01000001">
    <property type="protein sequence ID" value="TIC05049.1"/>
    <property type="molecule type" value="Genomic_DNA"/>
</dbReference>
<dbReference type="EMBL" id="SPRV01000002">
    <property type="protein sequence ID" value="TIC71710.1"/>
    <property type="molecule type" value="Genomic_DNA"/>
</dbReference>
<evidence type="ECO:0000256" key="4">
    <source>
        <dbReference type="ARBA" id="ARBA00022679"/>
    </source>
</evidence>
<accession>A0A4T0N6Y8</accession>
<dbReference type="GO" id="GO:0004674">
    <property type="term" value="F:protein serine/threonine kinase activity"/>
    <property type="evidence" value="ECO:0007669"/>
    <property type="project" value="UniProtKB-KW"/>
</dbReference>
<evidence type="ECO:0000256" key="6">
    <source>
        <dbReference type="ARBA" id="ARBA00022741"/>
    </source>
</evidence>
<dbReference type="AlphaFoldDB" id="A0A4T0N6Y8"/>
<keyword evidence="3" id="KW-0723">Serine/threonine-protein kinase</keyword>
<proteinExistence type="inferred from homology"/>
<dbReference type="Proteomes" id="UP000307169">
    <property type="component" value="Unassembled WGS sequence"/>
</dbReference>
<dbReference type="InterPro" id="IPR022495">
    <property type="entry name" value="Bud32"/>
</dbReference>
<dbReference type="PROSITE" id="PS50011">
    <property type="entry name" value="PROTEIN_KINASE_DOM"/>
    <property type="match status" value="1"/>
</dbReference>
<evidence type="ECO:0000256" key="7">
    <source>
        <dbReference type="ARBA" id="ARBA00022777"/>
    </source>
</evidence>
<evidence type="ECO:0000256" key="9">
    <source>
        <dbReference type="ARBA" id="ARBA00047899"/>
    </source>
</evidence>
<dbReference type="SUPFAM" id="SSF56112">
    <property type="entry name" value="Protein kinase-like (PK-like)"/>
    <property type="match status" value="1"/>
</dbReference>
<dbReference type="EC" id="2.7.11.1" evidence="2"/>
<sequence>MSLNQRKTGVELRNASSLIKQGAEAKVYLNRTEEKPMILKYRFPKTYRHPTLDKTLNKQRIQSEIKALDRADTAGVSVPKVLFADSRDSMLGLELIDGYSVREWLGSKGEGDITASDDGVKLDMTAIGLDRREGSIIQAQTLMKLVGEQIGKLHLSGIIHGDLTKRELIIYSTSNLILKHSTKEVYIIDFGLSSLKPINHYTSAEDRAVDIYVLERAFGSTHPSLNKEYSQLLESYADTLKSSEWNKVNSKLNDVRLRGRKKDMVG</sequence>
<comment type="similarity">
    <text evidence="1">Belongs to the protein kinase superfamily. BUD32 family.</text>
</comment>
<keyword evidence="4" id="KW-0808">Transferase</keyword>
<dbReference type="OrthoDB" id="3399at2759"/>
<dbReference type="Proteomes" id="UP000305362">
    <property type="component" value="Unassembled WGS sequence"/>
</dbReference>
<evidence type="ECO:0000313" key="14">
    <source>
        <dbReference type="Proteomes" id="UP000305362"/>
    </source>
</evidence>
<dbReference type="PANTHER" id="PTHR12209:SF0">
    <property type="entry name" value="EKC_KEOPS COMPLEX SUBUNIT TP53RK"/>
    <property type="match status" value="1"/>
</dbReference>
<keyword evidence="7 12" id="KW-0418">Kinase</keyword>
<dbReference type="GO" id="GO:0000408">
    <property type="term" value="C:EKC/KEOPS complex"/>
    <property type="evidence" value="ECO:0007669"/>
    <property type="project" value="UniProtKB-ARBA"/>
</dbReference>
<keyword evidence="5" id="KW-0819">tRNA processing</keyword>
<dbReference type="InterPro" id="IPR000719">
    <property type="entry name" value="Prot_kinase_dom"/>
</dbReference>
<dbReference type="GO" id="GO:0005524">
    <property type="term" value="F:ATP binding"/>
    <property type="evidence" value="ECO:0007669"/>
    <property type="project" value="UniProtKB-KW"/>
</dbReference>
<protein>
    <recommendedName>
        <fullName evidence="2">non-specific serine/threonine protein kinase</fullName>
        <ecNumber evidence="2">2.7.11.1</ecNumber>
    </recommendedName>
</protein>
<dbReference type="FunFam" id="3.30.200.20:FF:000201">
    <property type="entry name" value="TP53-regulating kinase isoform X1"/>
    <property type="match status" value="1"/>
</dbReference>
<evidence type="ECO:0000256" key="2">
    <source>
        <dbReference type="ARBA" id="ARBA00012513"/>
    </source>
</evidence>
<evidence type="ECO:0000259" key="11">
    <source>
        <dbReference type="PROSITE" id="PS50011"/>
    </source>
</evidence>
<evidence type="ECO:0000256" key="3">
    <source>
        <dbReference type="ARBA" id="ARBA00022527"/>
    </source>
</evidence>
<name>A0A4T0N6Y8_9BASI</name>
<comment type="catalytic activity">
    <reaction evidence="9">
        <text>L-threonyl-[protein] + ATP = O-phospho-L-threonyl-[protein] + ADP + H(+)</text>
        <dbReference type="Rhea" id="RHEA:46608"/>
        <dbReference type="Rhea" id="RHEA-COMP:11060"/>
        <dbReference type="Rhea" id="RHEA-COMP:11605"/>
        <dbReference type="ChEBI" id="CHEBI:15378"/>
        <dbReference type="ChEBI" id="CHEBI:30013"/>
        <dbReference type="ChEBI" id="CHEBI:30616"/>
        <dbReference type="ChEBI" id="CHEBI:61977"/>
        <dbReference type="ChEBI" id="CHEBI:456216"/>
        <dbReference type="EC" id="2.7.11.1"/>
    </reaction>
</comment>
<organism evidence="12 15">
    <name type="scientific">Wallemia mellicola</name>
    <dbReference type="NCBI Taxonomy" id="1708541"/>
    <lineage>
        <taxon>Eukaryota</taxon>
        <taxon>Fungi</taxon>
        <taxon>Dikarya</taxon>
        <taxon>Basidiomycota</taxon>
        <taxon>Wallemiomycotina</taxon>
        <taxon>Wallemiomycetes</taxon>
        <taxon>Wallemiales</taxon>
        <taxon>Wallemiaceae</taxon>
        <taxon>Wallemia</taxon>
    </lineage>
</organism>
<evidence type="ECO:0000313" key="13">
    <source>
        <dbReference type="EMBL" id="TIC71710.1"/>
    </source>
</evidence>
<feature type="domain" description="Protein kinase" evidence="11">
    <location>
        <begin position="13"/>
        <end position="266"/>
    </location>
</feature>
<evidence type="ECO:0000313" key="12">
    <source>
        <dbReference type="EMBL" id="TIC05049.1"/>
    </source>
</evidence>
<dbReference type="PANTHER" id="PTHR12209">
    <property type="entry name" value="NON-SPECIFIC SERINE/THREONINE PROTEIN KINASE"/>
    <property type="match status" value="1"/>
</dbReference>
<keyword evidence="6" id="KW-0547">Nucleotide-binding</keyword>
<dbReference type="GO" id="GO:0005634">
    <property type="term" value="C:nucleus"/>
    <property type="evidence" value="ECO:0007669"/>
    <property type="project" value="TreeGrafter"/>
</dbReference>
<evidence type="ECO:0000256" key="1">
    <source>
        <dbReference type="ARBA" id="ARBA00010630"/>
    </source>
</evidence>
<dbReference type="GO" id="GO:0005829">
    <property type="term" value="C:cytosol"/>
    <property type="evidence" value="ECO:0007669"/>
    <property type="project" value="TreeGrafter"/>
</dbReference>
<gene>
    <name evidence="13" type="ORF">E3Q03_00275</name>
    <name evidence="12" type="ORF">E3Q17_00138</name>
</gene>
<evidence type="ECO:0000256" key="8">
    <source>
        <dbReference type="ARBA" id="ARBA00022840"/>
    </source>
</evidence>
<dbReference type="Gene3D" id="1.10.510.10">
    <property type="entry name" value="Transferase(Phosphotransferase) domain 1"/>
    <property type="match status" value="1"/>
</dbReference>
<dbReference type="Gene3D" id="3.30.200.20">
    <property type="entry name" value="Phosphorylase Kinase, domain 1"/>
    <property type="match status" value="1"/>
</dbReference>
<evidence type="ECO:0000313" key="15">
    <source>
        <dbReference type="Proteomes" id="UP000307169"/>
    </source>
</evidence>
<dbReference type="NCBIfam" id="TIGR03724">
    <property type="entry name" value="arch_bud32"/>
    <property type="match status" value="1"/>
</dbReference>
<dbReference type="GO" id="GO:0008033">
    <property type="term" value="P:tRNA processing"/>
    <property type="evidence" value="ECO:0007669"/>
    <property type="project" value="UniProtKB-KW"/>
</dbReference>
<dbReference type="InterPro" id="IPR011009">
    <property type="entry name" value="Kinase-like_dom_sf"/>
</dbReference>
<dbReference type="GO" id="GO:0070525">
    <property type="term" value="P:tRNA threonylcarbamoyladenosine metabolic process"/>
    <property type="evidence" value="ECO:0007669"/>
    <property type="project" value="TreeGrafter"/>
</dbReference>
<evidence type="ECO:0000256" key="5">
    <source>
        <dbReference type="ARBA" id="ARBA00022694"/>
    </source>
</evidence>
<reference evidence="14 15" key="1">
    <citation type="submission" date="2019-03" db="EMBL/GenBank/DDBJ databases">
        <title>Sequencing 25 genomes of Wallemia mellicola.</title>
        <authorList>
            <person name="Gostincar C."/>
        </authorList>
    </citation>
    <scope>NUCLEOTIDE SEQUENCE [LARGE SCALE GENOMIC DNA]</scope>
    <source>
        <strain evidence="12 15">EXF-1262</strain>
        <strain evidence="13 14">EXF-1277</strain>
    </source>
</reference>
<evidence type="ECO:0000256" key="10">
    <source>
        <dbReference type="ARBA" id="ARBA00048679"/>
    </source>
</evidence>
<comment type="caution">
    <text evidence="12">The sequence shown here is derived from an EMBL/GenBank/DDBJ whole genome shotgun (WGS) entry which is preliminary data.</text>
</comment>
<keyword evidence="8" id="KW-0067">ATP-binding</keyword>